<evidence type="ECO:0000259" key="1">
    <source>
        <dbReference type="Pfam" id="PF00004"/>
    </source>
</evidence>
<dbReference type="eggNOG" id="COG0465">
    <property type="taxonomic scope" value="Bacteria"/>
</dbReference>
<accession>K9U9V3</accession>
<organism evidence="2 3">
    <name type="scientific">Chamaesiphon minutus (strain ATCC 27169 / PCC 6605)</name>
    <dbReference type="NCBI Taxonomy" id="1173020"/>
    <lineage>
        <taxon>Bacteria</taxon>
        <taxon>Bacillati</taxon>
        <taxon>Cyanobacteriota</taxon>
        <taxon>Cyanophyceae</taxon>
        <taxon>Gomontiellales</taxon>
        <taxon>Chamaesiphonaceae</taxon>
        <taxon>Chamaesiphon</taxon>
    </lineage>
</organism>
<dbReference type="STRING" id="1173020.Cha6605_0076"/>
<dbReference type="GO" id="GO:0016887">
    <property type="term" value="F:ATP hydrolysis activity"/>
    <property type="evidence" value="ECO:0007669"/>
    <property type="project" value="InterPro"/>
</dbReference>
<dbReference type="SUPFAM" id="SSF52540">
    <property type="entry name" value="P-loop containing nucleoside triphosphate hydrolases"/>
    <property type="match status" value="1"/>
</dbReference>
<dbReference type="GO" id="GO:0005524">
    <property type="term" value="F:ATP binding"/>
    <property type="evidence" value="ECO:0007669"/>
    <property type="project" value="InterPro"/>
</dbReference>
<dbReference type="PATRIC" id="fig|1173020.3.peg.84"/>
<dbReference type="AlphaFoldDB" id="K9U9V3"/>
<feature type="domain" description="ATPase AAA-type core" evidence="1">
    <location>
        <begin position="262"/>
        <end position="391"/>
    </location>
</feature>
<evidence type="ECO:0000313" key="3">
    <source>
        <dbReference type="Proteomes" id="UP000010366"/>
    </source>
</evidence>
<reference evidence="2 3" key="1">
    <citation type="submission" date="2012-05" db="EMBL/GenBank/DDBJ databases">
        <title>Finished chromosome of genome of Chamaesiphon sp. PCC 6605.</title>
        <authorList>
            <consortium name="US DOE Joint Genome Institute"/>
            <person name="Gugger M."/>
            <person name="Coursin T."/>
            <person name="Rippka R."/>
            <person name="Tandeau De Marsac N."/>
            <person name="Huntemann M."/>
            <person name="Wei C.-L."/>
            <person name="Han J."/>
            <person name="Detter J.C."/>
            <person name="Han C."/>
            <person name="Tapia R."/>
            <person name="Chen A."/>
            <person name="Kyrpides N."/>
            <person name="Mavromatis K."/>
            <person name="Markowitz V."/>
            <person name="Szeto E."/>
            <person name="Ivanova N."/>
            <person name="Pagani I."/>
            <person name="Pati A."/>
            <person name="Goodwin L."/>
            <person name="Nordberg H.P."/>
            <person name="Cantor M.N."/>
            <person name="Hua S.X."/>
            <person name="Woyke T."/>
            <person name="Kerfeld C.A."/>
        </authorList>
    </citation>
    <scope>NUCLEOTIDE SEQUENCE [LARGE SCALE GENOMIC DNA]</scope>
    <source>
        <strain evidence="3">ATCC 27169 / PCC 6605</strain>
    </source>
</reference>
<keyword evidence="2" id="KW-0645">Protease</keyword>
<keyword evidence="2" id="KW-0378">Hydrolase</keyword>
<dbReference type="EMBL" id="CP003600">
    <property type="protein sequence ID" value="AFY91383.1"/>
    <property type="molecule type" value="Genomic_DNA"/>
</dbReference>
<keyword evidence="3" id="KW-1185">Reference proteome</keyword>
<dbReference type="HOGENOM" id="CLU_688273_0_0_3"/>
<proteinExistence type="predicted"/>
<dbReference type="RefSeq" id="WP_015157578.1">
    <property type="nucleotide sequence ID" value="NC_019697.1"/>
</dbReference>
<dbReference type="Pfam" id="PF00004">
    <property type="entry name" value="AAA"/>
    <property type="match status" value="1"/>
</dbReference>
<dbReference type="InterPro" id="IPR027417">
    <property type="entry name" value="P-loop_NTPase"/>
</dbReference>
<dbReference type="GO" id="GO:0008233">
    <property type="term" value="F:peptidase activity"/>
    <property type="evidence" value="ECO:0007669"/>
    <property type="project" value="UniProtKB-KW"/>
</dbReference>
<dbReference type="InterPro" id="IPR003959">
    <property type="entry name" value="ATPase_AAA_core"/>
</dbReference>
<evidence type="ECO:0000313" key="2">
    <source>
        <dbReference type="EMBL" id="AFY91383.1"/>
    </source>
</evidence>
<dbReference type="Proteomes" id="UP000010366">
    <property type="component" value="Chromosome"/>
</dbReference>
<protein>
    <submittedName>
        <fullName evidence="2">ATP-dependent Zn protease</fullName>
    </submittedName>
</protein>
<gene>
    <name evidence="2" type="ORF">Cha6605_0076</name>
</gene>
<sequence>MGYDNFNQSNNAQSKGLLASGWRPLNRDLDIGFFANIVINDTWSLAKRSADFVSDVADALSRKQYSWWANILNVFSDSVQYEFNELWNFITPDPASPDRRHKDVLVAQTPIVQLVSRDSIPIDYVLNRLEEITVKNILEILGTPDLITQYYWERYFYFPPERFTTWERLEVLGYVSAYWKEYDIWVQVETFEKGKRQYTISAPDLAPLINKATFDVAVILSGYKSRVGKINSEYPIRSFPAEIQSFTDRVQQAILSEQQVAVLINGEPGTGKTVWTQAIAKEVLMPLGYVIFILDHDAVENFVPPSYLARICLIINEADNLAKNRALESAQENSKTEHILGLLDGTLYQSVIDESGIHLQQKLVVLMTCNTTDRMDPALLRKGRVDFTYEFVHKFV</sequence>
<dbReference type="Gene3D" id="3.40.50.300">
    <property type="entry name" value="P-loop containing nucleotide triphosphate hydrolases"/>
    <property type="match status" value="1"/>
</dbReference>
<dbReference type="KEGG" id="cmp:Cha6605_0076"/>
<dbReference type="GO" id="GO:0006508">
    <property type="term" value="P:proteolysis"/>
    <property type="evidence" value="ECO:0007669"/>
    <property type="project" value="UniProtKB-KW"/>
</dbReference>
<name>K9U9V3_CHAP6</name>
<dbReference type="OrthoDB" id="442502at2"/>